<dbReference type="Pfam" id="PF07980">
    <property type="entry name" value="SusD_RagB"/>
    <property type="match status" value="1"/>
</dbReference>
<evidence type="ECO:0000256" key="5">
    <source>
        <dbReference type="ARBA" id="ARBA00023237"/>
    </source>
</evidence>
<reference evidence="9 10" key="1">
    <citation type="journal article" date="2006" name="Int. J. Syst. Evol. Microbiol.">
        <title>Myroides pelagicus sp. nov., isolated from seawater in Thailand.</title>
        <authorList>
            <person name="Yoon J."/>
            <person name="Maneerat S."/>
            <person name="Kawai F."/>
            <person name="Yokota A."/>
        </authorList>
    </citation>
    <scope>NUCLEOTIDE SEQUENCE [LARGE SCALE GENOMIC DNA]</scope>
    <source>
        <strain evidence="9 10">SM1T</strain>
    </source>
</reference>
<evidence type="ECO:0000256" key="3">
    <source>
        <dbReference type="ARBA" id="ARBA00022729"/>
    </source>
</evidence>
<dbReference type="Gene3D" id="2.20.20.130">
    <property type="match status" value="1"/>
</dbReference>
<dbReference type="Gene3D" id="1.25.40.390">
    <property type="match status" value="1"/>
</dbReference>
<protein>
    <submittedName>
        <fullName evidence="9">RagB/SusD family nutrient uptake outer membrane protein</fullName>
    </submittedName>
</protein>
<comment type="subcellular location">
    <subcellularLocation>
        <location evidence="1">Cell outer membrane</location>
    </subcellularLocation>
</comment>
<keyword evidence="3 6" id="KW-0732">Signal</keyword>
<evidence type="ECO:0000256" key="4">
    <source>
        <dbReference type="ARBA" id="ARBA00023136"/>
    </source>
</evidence>
<evidence type="ECO:0000256" key="6">
    <source>
        <dbReference type="SAM" id="SignalP"/>
    </source>
</evidence>
<comment type="similarity">
    <text evidence="2">Belongs to the SusD family.</text>
</comment>
<accession>A0A7K1GKS5</accession>
<dbReference type="InterPro" id="IPR012944">
    <property type="entry name" value="SusD_RagB_dom"/>
</dbReference>
<keyword evidence="5" id="KW-0998">Cell outer membrane</keyword>
<dbReference type="OrthoDB" id="630434at2"/>
<dbReference type="Gene3D" id="1.25.40.900">
    <property type="match status" value="1"/>
</dbReference>
<dbReference type="GO" id="GO:0009279">
    <property type="term" value="C:cell outer membrane"/>
    <property type="evidence" value="ECO:0007669"/>
    <property type="project" value="UniProtKB-SubCell"/>
</dbReference>
<feature type="domain" description="SusD-like N-terminal" evidence="8">
    <location>
        <begin position="27"/>
        <end position="232"/>
    </location>
</feature>
<dbReference type="SUPFAM" id="SSF48452">
    <property type="entry name" value="TPR-like"/>
    <property type="match status" value="1"/>
</dbReference>
<proteinExistence type="inferred from homology"/>
<keyword evidence="4" id="KW-0472">Membrane</keyword>
<dbReference type="PROSITE" id="PS51257">
    <property type="entry name" value="PROKAR_LIPOPROTEIN"/>
    <property type="match status" value="1"/>
</dbReference>
<sequence length="498" mass="56101">MKKIIFSILSMVLLSGGLASCSDDRLDATLDSGRDNTERPIESERDLRAVLTGAYSRMVQYNYYGRDIIIFGEVRSDNAYAEAGFSNRFQIVSQFNMNANTIYPSDSWEQILRVVSSANLAISSNVTIGDPVNINHSKGEAYAVRALAHFDLLRLFGEQNVKGRALDGRGVPYMLNFADLDKNNYARKTVGEVRDLIYADLVSALELMNDGEQNKKRLTREAVLGLKSRIALFFSAYDQNDLQIAKEAAEQAMAVGFSSVVSRGGYVDSFKAEEPQVNTVFELYQDNVVNAGNNSINNIYSYEGYGDVVGLEANLVALFDDAKDIRSSAKMQGYKYIRSKDGEYKFVNNQYVLIAEGEEVEASKRYTTEYYRNFGKYTSRSSNVKVMRFEEIVFNYIEAAIALSPNDAKAITLFNELMAERYEGYAPVSTLSLEQVLVERRKEFVFEGLRFDDMMRHKMDVPETPMVKDGVAFGSYKLAFPIPQNEINDSQIEQNDVN</sequence>
<evidence type="ECO:0000256" key="1">
    <source>
        <dbReference type="ARBA" id="ARBA00004442"/>
    </source>
</evidence>
<feature type="chain" id="PRO_5029765306" evidence="6">
    <location>
        <begin position="22"/>
        <end position="498"/>
    </location>
</feature>
<keyword evidence="10" id="KW-1185">Reference proteome</keyword>
<evidence type="ECO:0000256" key="2">
    <source>
        <dbReference type="ARBA" id="ARBA00006275"/>
    </source>
</evidence>
<feature type="domain" description="RagB/SusD" evidence="7">
    <location>
        <begin position="364"/>
        <end position="488"/>
    </location>
</feature>
<dbReference type="AlphaFoldDB" id="A0A7K1GKS5"/>
<organism evidence="9 10">
    <name type="scientific">Myroides pelagicus</name>
    <dbReference type="NCBI Taxonomy" id="270914"/>
    <lineage>
        <taxon>Bacteria</taxon>
        <taxon>Pseudomonadati</taxon>
        <taxon>Bacteroidota</taxon>
        <taxon>Flavobacteriia</taxon>
        <taxon>Flavobacteriales</taxon>
        <taxon>Flavobacteriaceae</taxon>
        <taxon>Myroides</taxon>
    </lineage>
</organism>
<evidence type="ECO:0000259" key="7">
    <source>
        <dbReference type="Pfam" id="PF07980"/>
    </source>
</evidence>
<dbReference type="EMBL" id="WMJY01000003">
    <property type="protein sequence ID" value="MTH28824.1"/>
    <property type="molecule type" value="Genomic_DNA"/>
</dbReference>
<dbReference type="InterPro" id="IPR033985">
    <property type="entry name" value="SusD-like_N"/>
</dbReference>
<evidence type="ECO:0000313" key="9">
    <source>
        <dbReference type="EMBL" id="MTH28824.1"/>
    </source>
</evidence>
<comment type="caution">
    <text evidence="9">The sequence shown here is derived from an EMBL/GenBank/DDBJ whole genome shotgun (WGS) entry which is preliminary data.</text>
</comment>
<dbReference type="Pfam" id="PF14322">
    <property type="entry name" value="SusD-like_3"/>
    <property type="match status" value="1"/>
</dbReference>
<dbReference type="RefSeq" id="WP_155034806.1">
    <property type="nucleotide sequence ID" value="NZ_JAYMMG010000010.1"/>
</dbReference>
<feature type="signal peptide" evidence="6">
    <location>
        <begin position="1"/>
        <end position="21"/>
    </location>
</feature>
<evidence type="ECO:0000313" key="10">
    <source>
        <dbReference type="Proteomes" id="UP000488936"/>
    </source>
</evidence>
<dbReference type="Proteomes" id="UP000488936">
    <property type="component" value="Unassembled WGS sequence"/>
</dbReference>
<gene>
    <name evidence="9" type="ORF">GJV77_02655</name>
</gene>
<name>A0A7K1GKS5_9FLAO</name>
<dbReference type="InterPro" id="IPR011990">
    <property type="entry name" value="TPR-like_helical_dom_sf"/>
</dbReference>
<evidence type="ECO:0000259" key="8">
    <source>
        <dbReference type="Pfam" id="PF14322"/>
    </source>
</evidence>